<gene>
    <name evidence="5" type="ORF">SAMN05421774_103311</name>
</gene>
<evidence type="ECO:0000313" key="5">
    <source>
        <dbReference type="EMBL" id="SIS96355.1"/>
    </source>
</evidence>
<dbReference type="OrthoDB" id="7239472at2"/>
<feature type="signal peptide" evidence="4">
    <location>
        <begin position="1"/>
        <end position="27"/>
    </location>
</feature>
<evidence type="ECO:0000256" key="4">
    <source>
        <dbReference type="SAM" id="SignalP"/>
    </source>
</evidence>
<dbReference type="PANTHER" id="PTHR33376">
    <property type="match status" value="1"/>
</dbReference>
<dbReference type="NCBIfam" id="NF037995">
    <property type="entry name" value="TRAP_S1"/>
    <property type="match status" value="1"/>
</dbReference>
<dbReference type="GO" id="GO:0042597">
    <property type="term" value="C:periplasmic space"/>
    <property type="evidence" value="ECO:0007669"/>
    <property type="project" value="UniProtKB-SubCell"/>
</dbReference>
<organism evidence="5 6">
    <name type="scientific">Gemmobacter megaterium</name>
    <dbReference type="NCBI Taxonomy" id="1086013"/>
    <lineage>
        <taxon>Bacteria</taxon>
        <taxon>Pseudomonadati</taxon>
        <taxon>Pseudomonadota</taxon>
        <taxon>Alphaproteobacteria</taxon>
        <taxon>Rhodobacterales</taxon>
        <taxon>Paracoccaceae</taxon>
        <taxon>Gemmobacter</taxon>
    </lineage>
</organism>
<proteinExistence type="predicted"/>
<protein>
    <submittedName>
        <fullName evidence="5">TRAP-type C4-dicarboxylate transport system, substrate-binding protein</fullName>
    </submittedName>
</protein>
<keyword evidence="6" id="KW-1185">Reference proteome</keyword>
<dbReference type="Gene3D" id="3.40.190.170">
    <property type="entry name" value="Bacterial extracellular solute-binding protein, family 7"/>
    <property type="match status" value="1"/>
</dbReference>
<dbReference type="PANTHER" id="PTHR33376:SF15">
    <property type="entry name" value="BLL6794 PROTEIN"/>
    <property type="match status" value="1"/>
</dbReference>
<dbReference type="GO" id="GO:0055085">
    <property type="term" value="P:transmembrane transport"/>
    <property type="evidence" value="ECO:0007669"/>
    <property type="project" value="InterPro"/>
</dbReference>
<feature type="chain" id="PRO_5009943622" evidence="4">
    <location>
        <begin position="28"/>
        <end position="383"/>
    </location>
</feature>
<dbReference type="RefSeq" id="WP_076530844.1">
    <property type="nucleotide sequence ID" value="NZ_BMEH01000003.1"/>
</dbReference>
<dbReference type="AlphaFoldDB" id="A0A1N7ND99"/>
<dbReference type="STRING" id="1086013.SAMN05421774_103311"/>
<dbReference type="InterPro" id="IPR038404">
    <property type="entry name" value="TRAP_DctP_sf"/>
</dbReference>
<sequence>MATRTWRTGAIAVSVAATLGMTGAASAETLKYAFGYASASTVGIAADDYAAAVKERSGGAVSIRNFPMSLLSLAETGPGLRDGMADIGYVVAALTPKDFPRYMLMQDLQLMVNLQEPRGKESVAYAGAVIEYTLTKCPECLSEFQGQNQVYMGGATSSINMSLCTKPVRTLDELKGMKIRVSHAVVSRLFTELGATPVSFPANESYEALSQGVVDCTQLSLPELTNMSLADVVKAVTVDLPGGLSSNVAVNNINLDAWRKLNDDQRAALLWGASQISADITWGYYADAITNEKVAADANISLVNGDAAAMEKMREFARNDLPGTLEGYKTTFGVANAETIASEFQDMYAKWLDLVEPVESRDQLRELFWTQMFQNVDPKTYGM</sequence>
<keyword evidence="3" id="KW-0574">Periplasm</keyword>
<dbReference type="InterPro" id="IPR018389">
    <property type="entry name" value="DctP_fam"/>
</dbReference>
<dbReference type="Proteomes" id="UP000186141">
    <property type="component" value="Unassembled WGS sequence"/>
</dbReference>
<name>A0A1N7ND99_9RHOB</name>
<dbReference type="Pfam" id="PF03480">
    <property type="entry name" value="DctP"/>
    <property type="match status" value="1"/>
</dbReference>
<dbReference type="EMBL" id="FTOT01000003">
    <property type="protein sequence ID" value="SIS96355.1"/>
    <property type="molecule type" value="Genomic_DNA"/>
</dbReference>
<comment type="subcellular location">
    <subcellularLocation>
        <location evidence="1">Periplasm</location>
    </subcellularLocation>
</comment>
<evidence type="ECO:0000313" key="6">
    <source>
        <dbReference type="Proteomes" id="UP000186141"/>
    </source>
</evidence>
<evidence type="ECO:0000256" key="1">
    <source>
        <dbReference type="ARBA" id="ARBA00004418"/>
    </source>
</evidence>
<evidence type="ECO:0000256" key="2">
    <source>
        <dbReference type="ARBA" id="ARBA00022729"/>
    </source>
</evidence>
<accession>A0A1N7ND99</accession>
<keyword evidence="2 4" id="KW-0732">Signal</keyword>
<evidence type="ECO:0000256" key="3">
    <source>
        <dbReference type="ARBA" id="ARBA00022764"/>
    </source>
</evidence>
<reference evidence="5 6" key="1">
    <citation type="submission" date="2017-01" db="EMBL/GenBank/DDBJ databases">
        <authorList>
            <person name="Mah S.A."/>
            <person name="Swanson W.J."/>
            <person name="Moy G.W."/>
            <person name="Vacquier V.D."/>
        </authorList>
    </citation>
    <scope>NUCLEOTIDE SEQUENCE [LARGE SCALE GENOMIC DNA]</scope>
    <source>
        <strain evidence="5 6">DSM 26375</strain>
    </source>
</reference>